<evidence type="ECO:0000259" key="1">
    <source>
        <dbReference type="Pfam" id="PF02803"/>
    </source>
</evidence>
<organism evidence="2">
    <name type="scientific">mine drainage metagenome</name>
    <dbReference type="NCBI Taxonomy" id="410659"/>
    <lineage>
        <taxon>unclassified sequences</taxon>
        <taxon>metagenomes</taxon>
        <taxon>ecological metagenomes</taxon>
    </lineage>
</organism>
<keyword evidence="2" id="KW-0012">Acyltransferase</keyword>
<dbReference type="EMBL" id="AUZX01011627">
    <property type="protein sequence ID" value="EQD42696.1"/>
    <property type="molecule type" value="Genomic_DNA"/>
</dbReference>
<dbReference type="InterPro" id="IPR016039">
    <property type="entry name" value="Thiolase-like"/>
</dbReference>
<dbReference type="PANTHER" id="PTHR43853">
    <property type="entry name" value="3-KETOACYL-COA THIOLASE, PEROXISOMAL"/>
    <property type="match status" value="1"/>
</dbReference>
<dbReference type="InterPro" id="IPR050215">
    <property type="entry name" value="Thiolase-like_sf_Thiolase"/>
</dbReference>
<sequence>FAAQACAVAAQLGFDPLKTNPNGGAIALGHPVGATGAIIVTKLIHELQRTGGRFGLATMCIGGGQGIAAILERL</sequence>
<dbReference type="Gene3D" id="3.40.47.10">
    <property type="match status" value="1"/>
</dbReference>
<dbReference type="PANTHER" id="PTHR43853:SF2">
    <property type="entry name" value="3-OXOADIPYL-COA_3-OXO-5,6-DEHYDROSUBERYL-COA THIOLASE"/>
    <property type="match status" value="1"/>
</dbReference>
<dbReference type="GO" id="GO:0006635">
    <property type="term" value="P:fatty acid beta-oxidation"/>
    <property type="evidence" value="ECO:0007669"/>
    <property type="project" value="TreeGrafter"/>
</dbReference>
<keyword evidence="2" id="KW-0808">Transferase</keyword>
<dbReference type="Pfam" id="PF02803">
    <property type="entry name" value="Thiolase_C"/>
    <property type="match status" value="1"/>
</dbReference>
<accession>T0Z436</accession>
<dbReference type="EC" id="2.3.1.-" evidence="2"/>
<reference evidence="2" key="2">
    <citation type="journal article" date="2014" name="ISME J.">
        <title>Microbial stratification in low pH oxic and suboxic macroscopic growths along an acid mine drainage.</title>
        <authorList>
            <person name="Mendez-Garcia C."/>
            <person name="Mesa V."/>
            <person name="Sprenger R.R."/>
            <person name="Richter M."/>
            <person name="Diez M.S."/>
            <person name="Solano J."/>
            <person name="Bargiela R."/>
            <person name="Golyshina O.V."/>
            <person name="Manteca A."/>
            <person name="Ramos J.L."/>
            <person name="Gallego J.R."/>
            <person name="Llorente I."/>
            <person name="Martins Dos Santos V.A."/>
            <person name="Jensen O.N."/>
            <person name="Pelaez A.I."/>
            <person name="Sanchez J."/>
            <person name="Ferrer M."/>
        </authorList>
    </citation>
    <scope>NUCLEOTIDE SEQUENCE</scope>
</reference>
<dbReference type="InterPro" id="IPR020610">
    <property type="entry name" value="Thiolase_AS"/>
</dbReference>
<feature type="domain" description="Thiolase C-terminal" evidence="1">
    <location>
        <begin position="1"/>
        <end position="73"/>
    </location>
</feature>
<gene>
    <name evidence="2" type="ORF">B1A_15836</name>
</gene>
<feature type="non-terminal residue" evidence="2">
    <location>
        <position position="1"/>
    </location>
</feature>
<comment type="caution">
    <text evidence="2">The sequence shown here is derived from an EMBL/GenBank/DDBJ whole genome shotgun (WGS) entry which is preliminary data.</text>
</comment>
<dbReference type="GO" id="GO:0003988">
    <property type="term" value="F:acetyl-CoA C-acyltransferase activity"/>
    <property type="evidence" value="ECO:0007669"/>
    <property type="project" value="TreeGrafter"/>
</dbReference>
<proteinExistence type="predicted"/>
<protein>
    <submittedName>
        <fullName evidence="2">Thiolase</fullName>
        <ecNumber evidence="2">2.3.1.-</ecNumber>
    </submittedName>
</protein>
<dbReference type="InterPro" id="IPR020617">
    <property type="entry name" value="Thiolase_C"/>
</dbReference>
<name>T0Z436_9ZZZZ</name>
<dbReference type="SUPFAM" id="SSF53901">
    <property type="entry name" value="Thiolase-like"/>
    <property type="match status" value="1"/>
</dbReference>
<dbReference type="PROSITE" id="PS00737">
    <property type="entry name" value="THIOLASE_2"/>
    <property type="match status" value="1"/>
</dbReference>
<dbReference type="InterPro" id="IPR020613">
    <property type="entry name" value="Thiolase_CS"/>
</dbReference>
<dbReference type="PROSITE" id="PS00099">
    <property type="entry name" value="THIOLASE_3"/>
    <property type="match status" value="1"/>
</dbReference>
<evidence type="ECO:0000313" key="2">
    <source>
        <dbReference type="EMBL" id="EQD42696.1"/>
    </source>
</evidence>
<dbReference type="AlphaFoldDB" id="T0Z436"/>
<reference evidence="2" key="1">
    <citation type="submission" date="2013-08" db="EMBL/GenBank/DDBJ databases">
        <authorList>
            <person name="Mendez C."/>
            <person name="Richter M."/>
            <person name="Ferrer M."/>
            <person name="Sanchez J."/>
        </authorList>
    </citation>
    <scope>NUCLEOTIDE SEQUENCE</scope>
</reference>
<dbReference type="GO" id="GO:0010124">
    <property type="term" value="P:phenylacetate catabolic process"/>
    <property type="evidence" value="ECO:0007669"/>
    <property type="project" value="TreeGrafter"/>
</dbReference>